<comment type="cofactor">
    <cofactor evidence="1">
        <name>Fe(2+)</name>
        <dbReference type="ChEBI" id="CHEBI:29033"/>
    </cofactor>
</comment>
<protein>
    <submittedName>
        <fullName evidence="2">Phytanoyl-CoA hydroxylase</fullName>
    </submittedName>
</protein>
<comment type="caution">
    <text evidence="2">The sequence shown here is derived from an EMBL/GenBank/DDBJ whole genome shotgun (WGS) entry which is preliminary data.</text>
</comment>
<dbReference type="PANTHER" id="PTHR20883:SF48">
    <property type="entry name" value="ECTOINE DIOXYGENASE"/>
    <property type="match status" value="1"/>
</dbReference>
<proteinExistence type="predicted"/>
<gene>
    <name evidence="2" type="ORF">C8D91_2409</name>
</gene>
<dbReference type="AlphaFoldDB" id="A0A4R6XJG3"/>
<organism evidence="2 3">
    <name type="scientific">Marinicella litoralis</name>
    <dbReference type="NCBI Taxonomy" id="644220"/>
    <lineage>
        <taxon>Bacteria</taxon>
        <taxon>Pseudomonadati</taxon>
        <taxon>Pseudomonadota</taxon>
        <taxon>Gammaproteobacteria</taxon>
        <taxon>Lysobacterales</taxon>
        <taxon>Marinicellaceae</taxon>
        <taxon>Marinicella</taxon>
    </lineage>
</organism>
<reference evidence="2 3" key="1">
    <citation type="submission" date="2019-03" db="EMBL/GenBank/DDBJ databases">
        <title>Genomic Encyclopedia of Type Strains, Phase IV (KMG-IV): sequencing the most valuable type-strain genomes for metagenomic binning, comparative biology and taxonomic classification.</title>
        <authorList>
            <person name="Goeker M."/>
        </authorList>
    </citation>
    <scope>NUCLEOTIDE SEQUENCE [LARGE SCALE GENOMIC DNA]</scope>
    <source>
        <strain evidence="2 3">DSM 25488</strain>
    </source>
</reference>
<dbReference type="InterPro" id="IPR008775">
    <property type="entry name" value="Phytyl_CoA_dOase-like"/>
</dbReference>
<dbReference type="GO" id="GO:0016706">
    <property type="term" value="F:2-oxoglutarate-dependent dioxygenase activity"/>
    <property type="evidence" value="ECO:0007669"/>
    <property type="project" value="UniProtKB-ARBA"/>
</dbReference>
<dbReference type="Gene3D" id="2.60.120.620">
    <property type="entry name" value="q2cbj1_9rhob like domain"/>
    <property type="match status" value="1"/>
</dbReference>
<dbReference type="Pfam" id="PF05721">
    <property type="entry name" value="PhyH"/>
    <property type="match status" value="1"/>
</dbReference>
<evidence type="ECO:0000313" key="3">
    <source>
        <dbReference type="Proteomes" id="UP000295724"/>
    </source>
</evidence>
<keyword evidence="3" id="KW-1185">Reference proteome</keyword>
<dbReference type="GO" id="GO:0005506">
    <property type="term" value="F:iron ion binding"/>
    <property type="evidence" value="ECO:0007669"/>
    <property type="project" value="UniProtKB-ARBA"/>
</dbReference>
<dbReference type="PANTHER" id="PTHR20883">
    <property type="entry name" value="PHYTANOYL-COA DIOXYGENASE DOMAIN CONTAINING 1"/>
    <property type="match status" value="1"/>
</dbReference>
<accession>A0A4R6XJG3</accession>
<dbReference type="Proteomes" id="UP000295724">
    <property type="component" value="Unassembled WGS sequence"/>
</dbReference>
<evidence type="ECO:0000256" key="1">
    <source>
        <dbReference type="ARBA" id="ARBA00001954"/>
    </source>
</evidence>
<sequence>MRLSDSEIEQFNNDGYLIKRKLIDMALLNDLRNQVKIQLQLRLPPFELEAEVGYPKAPESVAAEGGLTIRRLLLAFSRDTSFREWAKNKVVKNILQQLLDSADVYLVQSHHNCIMTKQPQYSSQTGWHRDIRYWKFSDDLLINSWLAMGDENNANGCLKVLPGSHELKVANDMVDKDLFLNQQHPQAKAWLDAAVDVELSAGDVLFFHAGLFHAANNNQTDQAKFSLVNSYHGAGNFPLENSKSTSYEEILI</sequence>
<dbReference type="SUPFAM" id="SSF51197">
    <property type="entry name" value="Clavaminate synthase-like"/>
    <property type="match status" value="1"/>
</dbReference>
<evidence type="ECO:0000313" key="2">
    <source>
        <dbReference type="EMBL" id="TDR18489.1"/>
    </source>
</evidence>
<dbReference type="EMBL" id="SNZB01000005">
    <property type="protein sequence ID" value="TDR18489.1"/>
    <property type="molecule type" value="Genomic_DNA"/>
</dbReference>
<dbReference type="RefSeq" id="WP_099019518.1">
    <property type="nucleotide sequence ID" value="NZ_NIHB01000003.1"/>
</dbReference>
<name>A0A4R6XJG3_9GAMM</name>
<dbReference type="OrthoDB" id="9791262at2"/>